<organism evidence="7 8">
    <name type="scientific">Actinomyces massiliensis F0489</name>
    <dbReference type="NCBI Taxonomy" id="1125718"/>
    <lineage>
        <taxon>Bacteria</taxon>
        <taxon>Bacillati</taxon>
        <taxon>Actinomycetota</taxon>
        <taxon>Actinomycetes</taxon>
        <taxon>Actinomycetales</taxon>
        <taxon>Actinomycetaceae</taxon>
        <taxon>Actinomyces</taxon>
    </lineage>
</organism>
<dbReference type="Pfam" id="PF00440">
    <property type="entry name" value="TetR_N"/>
    <property type="match status" value="1"/>
</dbReference>
<dbReference type="InterPro" id="IPR009057">
    <property type="entry name" value="Homeodomain-like_sf"/>
</dbReference>
<proteinExistence type="predicted"/>
<dbReference type="GO" id="GO:0003677">
    <property type="term" value="F:DNA binding"/>
    <property type="evidence" value="ECO:0007669"/>
    <property type="project" value="UniProtKB-KW"/>
</dbReference>
<evidence type="ECO:0000313" key="7">
    <source>
        <dbReference type="EMBL" id="EJF37004.1"/>
    </source>
</evidence>
<sequence>MDEIIAEAGMSSSTVYRYFPEGKRSLVRAVIGRVMDPVVDWIAGLAEVDELPSFEDVFVTAVERSWVFGRPFLGEADASPEAESSESSESAAATAAPDQIDLMVGVWAELARQPDLREVYADGYIRVRGEIARVVRQWQGRGVIAGGIDPDEAAAVIHNAAVGLIIQRTVTGELGRADAATTAHAVTRLLGL</sequence>
<evidence type="ECO:0000256" key="4">
    <source>
        <dbReference type="ARBA" id="ARBA00023163"/>
    </source>
</evidence>
<dbReference type="SUPFAM" id="SSF48498">
    <property type="entry name" value="Tetracyclin repressor-like, C-terminal domain"/>
    <property type="match status" value="1"/>
</dbReference>
<dbReference type="PATRIC" id="fig|1125718.3.peg.2684"/>
<dbReference type="Gene3D" id="1.10.357.10">
    <property type="entry name" value="Tetracycline Repressor, domain 2"/>
    <property type="match status" value="1"/>
</dbReference>
<keyword evidence="3" id="KW-0238">DNA-binding</keyword>
<keyword evidence="8" id="KW-1185">Reference proteome</keyword>
<dbReference type="InterPro" id="IPR039538">
    <property type="entry name" value="BetI_C"/>
</dbReference>
<gene>
    <name evidence="7" type="ORF">HMPREF1318_1403</name>
</gene>
<evidence type="ECO:0000256" key="1">
    <source>
        <dbReference type="ARBA" id="ARBA00022491"/>
    </source>
</evidence>
<evidence type="ECO:0000256" key="2">
    <source>
        <dbReference type="ARBA" id="ARBA00023015"/>
    </source>
</evidence>
<name>J0MRX1_9ACTO</name>
<comment type="caution">
    <text evidence="7">The sequence shown here is derived from an EMBL/GenBank/DDBJ whole genome shotgun (WGS) entry which is preliminary data.</text>
</comment>
<feature type="domain" description="BetI-type transcriptional repressor C-terminal" evidence="6">
    <location>
        <begin position="96"/>
        <end position="185"/>
    </location>
</feature>
<evidence type="ECO:0000259" key="6">
    <source>
        <dbReference type="Pfam" id="PF13977"/>
    </source>
</evidence>
<dbReference type="AlphaFoldDB" id="J0MRX1"/>
<protein>
    <submittedName>
        <fullName evidence="7">Transcriptional regulator, TetR family</fullName>
    </submittedName>
</protein>
<feature type="domain" description="HTH tetR-type" evidence="5">
    <location>
        <begin position="1"/>
        <end position="30"/>
    </location>
</feature>
<dbReference type="SUPFAM" id="SSF46689">
    <property type="entry name" value="Homeodomain-like"/>
    <property type="match status" value="1"/>
</dbReference>
<dbReference type="Proteomes" id="UP000002941">
    <property type="component" value="Unassembled WGS sequence"/>
</dbReference>
<dbReference type="eggNOG" id="COG1309">
    <property type="taxonomic scope" value="Bacteria"/>
</dbReference>
<dbReference type="InterPro" id="IPR001647">
    <property type="entry name" value="HTH_TetR"/>
</dbReference>
<evidence type="ECO:0000256" key="3">
    <source>
        <dbReference type="ARBA" id="ARBA00023125"/>
    </source>
</evidence>
<accession>J0MRX1</accession>
<reference evidence="7 8" key="1">
    <citation type="submission" date="2012-05" db="EMBL/GenBank/DDBJ databases">
        <authorList>
            <person name="Harkins D.M."/>
            <person name="Madupu R."/>
            <person name="Durkin A.S."/>
            <person name="Torralba M."/>
            <person name="Methe B."/>
            <person name="Sutton G.G."/>
            <person name="Nelson K.E."/>
        </authorList>
    </citation>
    <scope>NUCLEOTIDE SEQUENCE [LARGE SCALE GENOMIC DNA]</scope>
    <source>
        <strain evidence="7 8">F0489</strain>
    </source>
</reference>
<dbReference type="InterPro" id="IPR036271">
    <property type="entry name" value="Tet_transcr_reg_TetR-rel_C_sf"/>
</dbReference>
<dbReference type="Pfam" id="PF13977">
    <property type="entry name" value="TetR_C_6"/>
    <property type="match status" value="1"/>
</dbReference>
<evidence type="ECO:0000259" key="5">
    <source>
        <dbReference type="Pfam" id="PF00440"/>
    </source>
</evidence>
<keyword evidence="1" id="KW-0678">Repressor</keyword>
<keyword evidence="2" id="KW-0805">Transcription regulation</keyword>
<evidence type="ECO:0000313" key="8">
    <source>
        <dbReference type="Proteomes" id="UP000002941"/>
    </source>
</evidence>
<dbReference type="EMBL" id="AKFT01000211">
    <property type="protein sequence ID" value="EJF37004.1"/>
    <property type="molecule type" value="Genomic_DNA"/>
</dbReference>
<keyword evidence="4" id="KW-0804">Transcription</keyword>